<reference evidence="1 2" key="1">
    <citation type="submission" date="2017-07" db="EMBL/GenBank/DDBJ databases">
        <title>Isolation and development of strain Bacillus megaterium SR7 for enhanced growth and metabolite production under supercritical carbon dioxide.</title>
        <authorList>
            <person name="Freedman A.J.E."/>
            <person name="Peet K.C."/>
            <person name="Boock J.T."/>
            <person name="Penn K."/>
            <person name="Prather K.L.J."/>
            <person name="Thompson J.R."/>
        </authorList>
    </citation>
    <scope>NUCLEOTIDE SEQUENCE [LARGE SCALE GENOMIC DNA]</scope>
    <source>
        <strain evidence="1 2">SR7</strain>
    </source>
</reference>
<accession>A0AA86IHF7</accession>
<gene>
    <name evidence="1" type="ORF">CIB87_10600</name>
</gene>
<name>A0AA86IHF7_PRIMG</name>
<protein>
    <submittedName>
        <fullName evidence="1">Uncharacterized protein</fullName>
    </submittedName>
</protein>
<dbReference type="AlphaFoldDB" id="A0AA86IHF7"/>
<sequence>MDLTNVNVDVLLAAYRQKLGITEEEEQQMIAEIQEGSAPTQDMSNIGEMVAINMEDNQAVAEMVSSLMMDVQQLRDEVEELKK</sequence>
<dbReference type="RefSeq" id="WP_114895455.1">
    <property type="nucleotide sequence ID" value="NZ_CP022674.1"/>
</dbReference>
<organism evidence="1 2">
    <name type="scientific">Priestia megaterium</name>
    <name type="common">Bacillus megaterium</name>
    <dbReference type="NCBI Taxonomy" id="1404"/>
    <lineage>
        <taxon>Bacteria</taxon>
        <taxon>Bacillati</taxon>
        <taxon>Bacillota</taxon>
        <taxon>Bacilli</taxon>
        <taxon>Bacillales</taxon>
        <taxon>Bacillaceae</taxon>
        <taxon>Priestia</taxon>
    </lineage>
</organism>
<dbReference type="Proteomes" id="UP000253834">
    <property type="component" value="Chromosome"/>
</dbReference>
<evidence type="ECO:0000313" key="1">
    <source>
        <dbReference type="EMBL" id="AXI29438.1"/>
    </source>
</evidence>
<proteinExistence type="predicted"/>
<evidence type="ECO:0000313" key="2">
    <source>
        <dbReference type="Proteomes" id="UP000253834"/>
    </source>
</evidence>
<dbReference type="EMBL" id="CP022674">
    <property type="protein sequence ID" value="AXI29438.1"/>
    <property type="molecule type" value="Genomic_DNA"/>
</dbReference>